<reference evidence="1 2" key="1">
    <citation type="journal article" date="2019" name="Nat. Ecol. Evol.">
        <title>Megaphylogeny resolves global patterns of mushroom evolution.</title>
        <authorList>
            <person name="Varga T."/>
            <person name="Krizsan K."/>
            <person name="Foldi C."/>
            <person name="Dima B."/>
            <person name="Sanchez-Garcia M."/>
            <person name="Sanchez-Ramirez S."/>
            <person name="Szollosi G.J."/>
            <person name="Szarkandi J.G."/>
            <person name="Papp V."/>
            <person name="Albert L."/>
            <person name="Andreopoulos W."/>
            <person name="Angelini C."/>
            <person name="Antonin V."/>
            <person name="Barry K.W."/>
            <person name="Bougher N.L."/>
            <person name="Buchanan P."/>
            <person name="Buyck B."/>
            <person name="Bense V."/>
            <person name="Catcheside P."/>
            <person name="Chovatia M."/>
            <person name="Cooper J."/>
            <person name="Damon W."/>
            <person name="Desjardin D."/>
            <person name="Finy P."/>
            <person name="Geml J."/>
            <person name="Haridas S."/>
            <person name="Hughes K."/>
            <person name="Justo A."/>
            <person name="Karasinski D."/>
            <person name="Kautmanova I."/>
            <person name="Kiss B."/>
            <person name="Kocsube S."/>
            <person name="Kotiranta H."/>
            <person name="LaButti K.M."/>
            <person name="Lechner B.E."/>
            <person name="Liimatainen K."/>
            <person name="Lipzen A."/>
            <person name="Lukacs Z."/>
            <person name="Mihaltcheva S."/>
            <person name="Morgado L.N."/>
            <person name="Niskanen T."/>
            <person name="Noordeloos M.E."/>
            <person name="Ohm R.A."/>
            <person name="Ortiz-Santana B."/>
            <person name="Ovrebo C."/>
            <person name="Racz N."/>
            <person name="Riley R."/>
            <person name="Savchenko A."/>
            <person name="Shiryaev A."/>
            <person name="Soop K."/>
            <person name="Spirin V."/>
            <person name="Szebenyi C."/>
            <person name="Tomsovsky M."/>
            <person name="Tulloss R.E."/>
            <person name="Uehling J."/>
            <person name="Grigoriev I.V."/>
            <person name="Vagvolgyi C."/>
            <person name="Papp T."/>
            <person name="Martin F.M."/>
            <person name="Miettinen O."/>
            <person name="Hibbett D.S."/>
            <person name="Nagy L.G."/>
        </authorList>
    </citation>
    <scope>NUCLEOTIDE SEQUENCE [LARGE SCALE GENOMIC DNA]</scope>
    <source>
        <strain evidence="1 2">NL-1719</strain>
    </source>
</reference>
<proteinExistence type="predicted"/>
<dbReference type="EMBL" id="ML208265">
    <property type="protein sequence ID" value="TFK74991.1"/>
    <property type="molecule type" value="Genomic_DNA"/>
</dbReference>
<organism evidence="1 2">
    <name type="scientific">Pluteus cervinus</name>
    <dbReference type="NCBI Taxonomy" id="181527"/>
    <lineage>
        <taxon>Eukaryota</taxon>
        <taxon>Fungi</taxon>
        <taxon>Dikarya</taxon>
        <taxon>Basidiomycota</taxon>
        <taxon>Agaricomycotina</taxon>
        <taxon>Agaricomycetes</taxon>
        <taxon>Agaricomycetidae</taxon>
        <taxon>Agaricales</taxon>
        <taxon>Pluteineae</taxon>
        <taxon>Pluteaceae</taxon>
        <taxon>Pluteus</taxon>
    </lineage>
</organism>
<evidence type="ECO:0000313" key="2">
    <source>
        <dbReference type="Proteomes" id="UP000308600"/>
    </source>
</evidence>
<keyword evidence="2" id="KW-1185">Reference proteome</keyword>
<gene>
    <name evidence="1" type="ORF">BDN72DRAFT_603689</name>
</gene>
<dbReference type="Proteomes" id="UP000308600">
    <property type="component" value="Unassembled WGS sequence"/>
</dbReference>
<protein>
    <submittedName>
        <fullName evidence="1">Uncharacterized protein</fullName>
    </submittedName>
</protein>
<accession>A0ACD3BAY5</accession>
<evidence type="ECO:0000313" key="1">
    <source>
        <dbReference type="EMBL" id="TFK74991.1"/>
    </source>
</evidence>
<name>A0ACD3BAY5_9AGAR</name>
<sequence>MLPGLFKWSYFVHSSDVPEDLLEPCIFSLKMFLRLLEESSEHILRAMGHYLPGQNPAVANYTMTANCRMKIIDALMNPKINRPVEATPFLKKSIEADTKKLAKEGLQAWMVNPGLFEAYGEALMATDLREAKLQLEKALVGAEGPHGIMIENIMITIFKIRVNLVAVFSQLGEDVQKRKSHEEWAVKYLRKNPFIIPEELLRSLLLRKGFPEHPVLTILGGPKWFDKRKTTYKNNERRSKMCRNCGQREPAKTLSVCGGCKYIWYCSKECQVQNWKAHKVSCKEMAAELKKLELLKLADPSAGERSEDWIKWRTSHHGVPIDIAMHALCLHRDPNRGDTHILWYGVKYTPDAGKDVGQKFTIETAGVFKITDVLTEIEKSMNLNKGEGREFIDEILGELKSSKRVEERQSLPYVYMLVCLDGHPDAFLGSGGIDRDYMRRTKYDPDWRKSMKKPPSPVVFRRSKIVDQEHIF</sequence>